<dbReference type="PROSITE" id="PS50102">
    <property type="entry name" value="RRM"/>
    <property type="match status" value="3"/>
</dbReference>
<dbReference type="EMBL" id="CALNXI010001796">
    <property type="protein sequence ID" value="CAH3177241.1"/>
    <property type="molecule type" value="Genomic_DNA"/>
</dbReference>
<sequence>MLDKMNDSAAPVQINGDSMENGTENGHHSKTNLIINYLPPTMKEGELRTLFEEFGTVSQLKLVRDKVSGNSLGYAFVNYADPEHASKAVRELNKLRVQSKNIKVSFARPSSDDIKNANLYISGLPKTMNEQQLEMLFQKYGEIITSKVLKDENSLSRGAGFVRFDKRSQAQAAIDALNGAQLPGESPTESSKLTVKFANPPSNKPQIPFAFQSPLSLTPPQIRGNVRSPFTASGVGPLYHQGANFRYSPLTFLQSPNNNTFTPNALVPGSYCVFVYGLPSDKDDTGTAKIDPEKLLYKLFAKYGAISDVRVKKGQNFGFVNMQNYDDAQAAIAGLNGQRIAGHEDKPPLQVSFKTPSVKKQ</sequence>
<evidence type="ECO:0000256" key="2">
    <source>
        <dbReference type="ARBA" id="ARBA00022884"/>
    </source>
</evidence>
<dbReference type="SUPFAM" id="SSF54928">
    <property type="entry name" value="RNA-binding domain, RBD"/>
    <property type="match status" value="3"/>
</dbReference>
<dbReference type="SMART" id="SM00360">
    <property type="entry name" value="RRM"/>
    <property type="match status" value="3"/>
</dbReference>
<dbReference type="Pfam" id="PF00076">
    <property type="entry name" value="RRM_1"/>
    <property type="match status" value="3"/>
</dbReference>
<evidence type="ECO:0000313" key="7">
    <source>
        <dbReference type="Proteomes" id="UP001159427"/>
    </source>
</evidence>
<feature type="domain" description="RRM" evidence="5">
    <location>
        <begin position="117"/>
        <end position="200"/>
    </location>
</feature>
<dbReference type="InterPro" id="IPR035979">
    <property type="entry name" value="RBD_domain_sf"/>
</dbReference>
<feature type="compositionally biased region" description="Polar residues" evidence="4">
    <location>
        <begin position="15"/>
        <end position="24"/>
    </location>
</feature>
<evidence type="ECO:0000256" key="3">
    <source>
        <dbReference type="PROSITE-ProRule" id="PRU00176"/>
    </source>
</evidence>
<evidence type="ECO:0000259" key="5">
    <source>
        <dbReference type="PROSITE" id="PS50102"/>
    </source>
</evidence>
<keyword evidence="7" id="KW-1185">Reference proteome</keyword>
<comment type="caution">
    <text evidence="6">The sequence shown here is derived from an EMBL/GenBank/DDBJ whole genome shotgun (WGS) entry which is preliminary data.</text>
</comment>
<organism evidence="6 7">
    <name type="scientific">Porites evermanni</name>
    <dbReference type="NCBI Taxonomy" id="104178"/>
    <lineage>
        <taxon>Eukaryota</taxon>
        <taxon>Metazoa</taxon>
        <taxon>Cnidaria</taxon>
        <taxon>Anthozoa</taxon>
        <taxon>Hexacorallia</taxon>
        <taxon>Scleractinia</taxon>
        <taxon>Fungiina</taxon>
        <taxon>Poritidae</taxon>
        <taxon>Porites</taxon>
    </lineage>
</organism>
<keyword evidence="2 3" id="KW-0694">RNA-binding</keyword>
<evidence type="ECO:0000256" key="1">
    <source>
        <dbReference type="ARBA" id="ARBA00022737"/>
    </source>
</evidence>
<dbReference type="Gene3D" id="3.30.70.330">
    <property type="match status" value="3"/>
</dbReference>
<protein>
    <recommendedName>
        <fullName evidence="5">RRM domain-containing protein</fullName>
    </recommendedName>
</protein>
<accession>A0ABN8RDD9</accession>
<dbReference type="InterPro" id="IPR012677">
    <property type="entry name" value="Nucleotide-bd_a/b_plait_sf"/>
</dbReference>
<dbReference type="Proteomes" id="UP001159427">
    <property type="component" value="Unassembled WGS sequence"/>
</dbReference>
<evidence type="ECO:0000256" key="4">
    <source>
        <dbReference type="SAM" id="MobiDB-lite"/>
    </source>
</evidence>
<evidence type="ECO:0000313" key="6">
    <source>
        <dbReference type="EMBL" id="CAH3177241.1"/>
    </source>
</evidence>
<dbReference type="InterPro" id="IPR002343">
    <property type="entry name" value="Hud_Sxl_RNA"/>
</dbReference>
<name>A0ABN8RDD9_9CNID</name>
<keyword evidence="1" id="KW-0677">Repeat</keyword>
<feature type="domain" description="RRM" evidence="5">
    <location>
        <begin position="271"/>
        <end position="356"/>
    </location>
</feature>
<feature type="region of interest" description="Disordered" evidence="4">
    <location>
        <begin position="1"/>
        <end position="29"/>
    </location>
</feature>
<reference evidence="6 7" key="1">
    <citation type="submission" date="2022-05" db="EMBL/GenBank/DDBJ databases">
        <authorList>
            <consortium name="Genoscope - CEA"/>
            <person name="William W."/>
        </authorList>
    </citation>
    <scope>NUCLEOTIDE SEQUENCE [LARGE SCALE GENOMIC DNA]</scope>
</reference>
<feature type="domain" description="RRM" evidence="5">
    <location>
        <begin position="31"/>
        <end position="109"/>
    </location>
</feature>
<proteinExistence type="predicted"/>
<dbReference type="PANTHER" id="PTHR10352">
    <property type="entry name" value="EUKARYOTIC TRANSLATION INITIATION FACTOR 3 SUBUNIT G"/>
    <property type="match status" value="1"/>
</dbReference>
<gene>
    <name evidence="6" type="ORF">PEVE_00011047</name>
</gene>
<dbReference type="PRINTS" id="PR00961">
    <property type="entry name" value="HUDSXLRNA"/>
</dbReference>
<dbReference type="InterPro" id="IPR000504">
    <property type="entry name" value="RRM_dom"/>
</dbReference>